<feature type="region of interest" description="Disordered" evidence="2">
    <location>
        <begin position="257"/>
        <end position="291"/>
    </location>
</feature>
<dbReference type="InterPro" id="IPR005094">
    <property type="entry name" value="Endonuclease_MobA/VirD2"/>
</dbReference>
<keyword evidence="5" id="KW-1185">Reference proteome</keyword>
<evidence type="ECO:0000313" key="4">
    <source>
        <dbReference type="EMBL" id="QOD61026.1"/>
    </source>
</evidence>
<feature type="coiled-coil region" evidence="1">
    <location>
        <begin position="136"/>
        <end position="163"/>
    </location>
</feature>
<dbReference type="RefSeq" id="WP_088355053.1">
    <property type="nucleotide sequence ID" value="NZ_CP061813.1"/>
</dbReference>
<gene>
    <name evidence="4" type="ORF">H9I45_00890</name>
</gene>
<evidence type="ECO:0000256" key="2">
    <source>
        <dbReference type="SAM" id="MobiDB-lite"/>
    </source>
</evidence>
<protein>
    <recommendedName>
        <fullName evidence="3">MobA/VirD2-like nuclease domain-containing protein</fullName>
    </recommendedName>
</protein>
<dbReference type="Proteomes" id="UP000516764">
    <property type="component" value="Chromosome"/>
</dbReference>
<sequence length="291" mass="34335">MIIQLETIDFCHNALNYCQKGGEFLHANECLGNANQIYQQMKQIEQINERCLKKTFHIKMRIAPEDKGILNNQNWIDISKSYAKKIGFENNLYAVYIHMENTDKEHIHIVASRIKKNNLAVRDNYTHYKNMDFARMVEQKYKLRKVKRRLEAIRKEEDFISQDKRTILLKDKILKAVTFSDNLDDLIFILKNQNIKVKVGRGISFTDENGIKKKGSAIDRKLSLNNIKRMFSYESKEKEQHKNQIITESLKNNSQKFISNKTKNSADNFIDNSDSLISDVDRNKKRKKRKR</sequence>
<organism evidence="4 5">
    <name type="scientific">Polaribacter haliotis</name>
    <dbReference type="NCBI Taxonomy" id="1888915"/>
    <lineage>
        <taxon>Bacteria</taxon>
        <taxon>Pseudomonadati</taxon>
        <taxon>Bacteroidota</taxon>
        <taxon>Flavobacteriia</taxon>
        <taxon>Flavobacteriales</taxon>
        <taxon>Flavobacteriaceae</taxon>
    </lineage>
</organism>
<reference evidence="4 5" key="1">
    <citation type="journal article" date="2016" name="Int. J. Syst. Evol. Microbiol.">
        <title>Polaribacter haliotis sp. nov., isolated from the gut of abalone Haliotis discus hannai.</title>
        <authorList>
            <person name="Kim Y.O."/>
            <person name="Park I.S."/>
            <person name="Park S."/>
            <person name="Nam B.H."/>
            <person name="Park J.M."/>
            <person name="Kim D.G."/>
            <person name="Yoon J.H."/>
        </authorList>
    </citation>
    <scope>NUCLEOTIDE SEQUENCE [LARGE SCALE GENOMIC DNA]</scope>
    <source>
        <strain evidence="4 5">KCTC 52418</strain>
    </source>
</reference>
<feature type="domain" description="MobA/VirD2-like nuclease" evidence="3">
    <location>
        <begin position="20"/>
        <end position="143"/>
    </location>
</feature>
<proteinExistence type="predicted"/>
<dbReference type="EMBL" id="CP061813">
    <property type="protein sequence ID" value="QOD61026.1"/>
    <property type="molecule type" value="Genomic_DNA"/>
</dbReference>
<dbReference type="KEGG" id="phal:H9I45_00890"/>
<dbReference type="OrthoDB" id="915634at2"/>
<accession>A0A7L8AG89</accession>
<evidence type="ECO:0000256" key="1">
    <source>
        <dbReference type="SAM" id="Coils"/>
    </source>
</evidence>
<dbReference type="AlphaFoldDB" id="A0A7L8AG89"/>
<name>A0A7L8AG89_9FLAO</name>
<evidence type="ECO:0000259" key="3">
    <source>
        <dbReference type="Pfam" id="PF03432"/>
    </source>
</evidence>
<dbReference type="Pfam" id="PF03432">
    <property type="entry name" value="Relaxase"/>
    <property type="match status" value="1"/>
</dbReference>
<feature type="compositionally biased region" description="Polar residues" evidence="2">
    <location>
        <begin position="257"/>
        <end position="276"/>
    </location>
</feature>
<evidence type="ECO:0000313" key="5">
    <source>
        <dbReference type="Proteomes" id="UP000516764"/>
    </source>
</evidence>
<keyword evidence="1" id="KW-0175">Coiled coil</keyword>